<sequence>MNVCQKLGIVGGSLSFAVVSQCFSVQAATLTQTYTVDLGSQPLNSSTNVVLPKFNSLLGTLLRAYVTVKSTVNNTVSITPLTGDFMGTAATNASIAVNIPLLKVDPNLTLSVLASPPETRIANGATGSVSGSASGTVSKSYDSQQSLSALSGCDGDTFIAGLMTTGLTQVTGNPVRGSFDGKVIANTTVSAIYEYEPVPEPMTAVGTFVAAGMGLWWKRRASKKG</sequence>
<organism evidence="2 3">
    <name type="scientific">Tychonema bourrellyi FEM_GT703</name>
    <dbReference type="NCBI Taxonomy" id="2040638"/>
    <lineage>
        <taxon>Bacteria</taxon>
        <taxon>Bacillati</taxon>
        <taxon>Cyanobacteriota</taxon>
        <taxon>Cyanophyceae</taxon>
        <taxon>Oscillatoriophycideae</taxon>
        <taxon>Oscillatoriales</taxon>
        <taxon>Microcoleaceae</taxon>
        <taxon>Tychonema</taxon>
    </lineage>
</organism>
<dbReference type="NCBIfam" id="TIGR04155">
    <property type="entry name" value="cyano_PEP"/>
    <property type="match status" value="1"/>
</dbReference>
<dbReference type="InterPro" id="IPR013424">
    <property type="entry name" value="Ice-binding_C"/>
</dbReference>
<dbReference type="EMBL" id="NXIB02000091">
    <property type="protein sequence ID" value="PHX54566.1"/>
    <property type="molecule type" value="Genomic_DNA"/>
</dbReference>
<dbReference type="OrthoDB" id="9816455at2"/>
<dbReference type="Proteomes" id="UP000226442">
    <property type="component" value="Unassembled WGS sequence"/>
</dbReference>
<evidence type="ECO:0000313" key="3">
    <source>
        <dbReference type="Proteomes" id="UP000226442"/>
    </source>
</evidence>
<gene>
    <name evidence="2" type="ORF">CP500_015385</name>
</gene>
<accession>A0A2G4EYJ3</accession>
<comment type="caution">
    <text evidence="2">The sequence shown here is derived from an EMBL/GenBank/DDBJ whole genome shotgun (WGS) entry which is preliminary data.</text>
</comment>
<reference evidence="2" key="1">
    <citation type="submission" date="2017-10" db="EMBL/GenBank/DDBJ databases">
        <title>Draft genome sequence of the planktic cyanobacteria Tychonema bourrellyi isolated from alpine lentic freshwater.</title>
        <authorList>
            <person name="Tett A."/>
            <person name="Armanini F."/>
            <person name="Asnicar F."/>
            <person name="Boscaini A."/>
            <person name="Pasolli E."/>
            <person name="Zolfo M."/>
            <person name="Donati C."/>
            <person name="Salmaso N."/>
            <person name="Segata N."/>
        </authorList>
    </citation>
    <scope>NUCLEOTIDE SEQUENCE</scope>
    <source>
        <strain evidence="2">FEM_GT703</strain>
    </source>
</reference>
<protein>
    <submittedName>
        <fullName evidence="2">PEP-CTERM sorting domain-containing protein</fullName>
    </submittedName>
</protein>
<proteinExistence type="predicted"/>
<evidence type="ECO:0000313" key="2">
    <source>
        <dbReference type="EMBL" id="PHX54566.1"/>
    </source>
</evidence>
<keyword evidence="3" id="KW-1185">Reference proteome</keyword>
<feature type="chain" id="PRO_5013599319" evidence="1">
    <location>
        <begin position="28"/>
        <end position="225"/>
    </location>
</feature>
<feature type="signal peptide" evidence="1">
    <location>
        <begin position="1"/>
        <end position="27"/>
    </location>
</feature>
<dbReference type="AlphaFoldDB" id="A0A2G4EYJ3"/>
<name>A0A2G4EYJ3_9CYAN</name>
<dbReference type="InterPro" id="IPR026374">
    <property type="entry name" value="Cyano_PEP"/>
</dbReference>
<keyword evidence="1" id="KW-0732">Signal</keyword>
<dbReference type="NCBIfam" id="TIGR02595">
    <property type="entry name" value="PEP_CTERM"/>
    <property type="match status" value="1"/>
</dbReference>
<dbReference type="RefSeq" id="WP_096829190.1">
    <property type="nucleotide sequence ID" value="NZ_NXIB02000091.1"/>
</dbReference>
<evidence type="ECO:0000256" key="1">
    <source>
        <dbReference type="SAM" id="SignalP"/>
    </source>
</evidence>